<sequence length="476" mass="53608">MKNIYILFLLGVVVTTLSCEDGNKNYTEEFDSVYYYLKEGVNEFDFYSVNSAKVQTITVGRGGHGLNGVSTINLVPFTQAEMDEYNATIDGDYKLLAPEYYDMPATVAFEDGVEYRNVDVVFKGNMSELAKTGEYMLPIRLEADNGTVNDNKNIIYFKPNIIVPSIITDPTGVHVIRMEEGKREKQSFELAFYLDVKNEWDLKLRIENNEDELEKAVRQYNETMGVDYLLLPKENRSFESTILFPAGEALASSFVEVNNNNLMMDDYLLPIIPKKVVGMPFDVREAICYIHVMVTGELKLISLADDMLSSNSIHPGQPLRNMLDNDIKTYYESIWTSNTDPKHDSKYGVYIDIDVSDVTPMIEKQIKIDYSTREYANAVPNQIILYVGTSVDNLRKVGELSATKNNLPKKGGVWTDDSEQNVDMPQFSVGRQEISLIRVSFLSSANGTQIKNLTQSGAISGDQNSVAISGFRLYGK</sequence>
<dbReference type="EMBL" id="VWFC01000009">
    <property type="protein sequence ID" value="KAB1327308.1"/>
    <property type="molecule type" value="Genomic_DNA"/>
</dbReference>
<dbReference type="Gene3D" id="2.60.120.260">
    <property type="entry name" value="Galactose-binding domain-like"/>
    <property type="match status" value="1"/>
</dbReference>
<evidence type="ECO:0000313" key="3">
    <source>
        <dbReference type="EMBL" id="MDC2409547.1"/>
    </source>
</evidence>
<feature type="domain" description="BT-3987-like N-terminal" evidence="1">
    <location>
        <begin position="36"/>
        <end position="146"/>
    </location>
</feature>
<dbReference type="PROSITE" id="PS51257">
    <property type="entry name" value="PROKAR_LIPOPROTEIN"/>
    <property type="match status" value="1"/>
</dbReference>
<dbReference type="AlphaFoldDB" id="A0A139KTL3"/>
<proteinExistence type="predicted"/>
<organism evidence="2 4">
    <name type="scientific">Bacteroides ovatus</name>
    <dbReference type="NCBI Taxonomy" id="28116"/>
    <lineage>
        <taxon>Bacteria</taxon>
        <taxon>Pseudomonadati</taxon>
        <taxon>Bacteroidota</taxon>
        <taxon>Bacteroidia</taxon>
        <taxon>Bacteroidales</taxon>
        <taxon>Bacteroidaceae</taxon>
        <taxon>Bacteroides</taxon>
    </lineage>
</organism>
<dbReference type="Proteomes" id="UP001214017">
    <property type="component" value="Unassembled WGS sequence"/>
</dbReference>
<dbReference type="RefSeq" id="WP_004314235.1">
    <property type="nucleotide sequence ID" value="NZ_BAABYJ010000001.1"/>
</dbReference>
<comment type="caution">
    <text evidence="2">The sequence shown here is derived from an EMBL/GenBank/DDBJ whole genome shotgun (WGS) entry which is preliminary data.</text>
</comment>
<dbReference type="EMBL" id="JAQNWR010000012">
    <property type="protein sequence ID" value="MDC2409547.1"/>
    <property type="molecule type" value="Genomic_DNA"/>
</dbReference>
<name>A0A139KTL3_BACOV</name>
<dbReference type="Proteomes" id="UP000375690">
    <property type="component" value="Unassembled WGS sequence"/>
</dbReference>
<dbReference type="Pfam" id="PF08522">
    <property type="entry name" value="BT_3987-like_N"/>
    <property type="match status" value="2"/>
</dbReference>
<gene>
    <name evidence="2" type="ORF">F3B53_10000</name>
    <name evidence="3" type="ORF">PO240_16865</name>
</gene>
<dbReference type="Gene3D" id="2.60.40.1740">
    <property type="entry name" value="hypothetical protein (bacova_03559)"/>
    <property type="match status" value="2"/>
</dbReference>
<protein>
    <submittedName>
        <fullName evidence="2">DUF1735 domain-containing protein</fullName>
    </submittedName>
</protein>
<evidence type="ECO:0000313" key="4">
    <source>
        <dbReference type="Proteomes" id="UP000375690"/>
    </source>
</evidence>
<accession>A0A139KTL3</accession>
<evidence type="ECO:0000313" key="2">
    <source>
        <dbReference type="EMBL" id="KAB1327308.1"/>
    </source>
</evidence>
<reference evidence="3" key="2">
    <citation type="submission" date="2022-10" db="EMBL/GenBank/DDBJ databases">
        <title>Human gut microbiome strain richness.</title>
        <authorList>
            <person name="Chen-Liaw A."/>
        </authorList>
    </citation>
    <scope>NUCLEOTIDE SEQUENCE</scope>
    <source>
        <strain evidence="3">F7_m1001271B151109d0_201107</strain>
    </source>
</reference>
<feature type="domain" description="BT-3987-like N-terminal" evidence="1">
    <location>
        <begin position="171"/>
        <end position="271"/>
    </location>
</feature>
<evidence type="ECO:0000259" key="1">
    <source>
        <dbReference type="Pfam" id="PF08522"/>
    </source>
</evidence>
<reference evidence="2 4" key="1">
    <citation type="journal article" date="2019" name="Nat. Med.">
        <title>A library of human gut bacterial isolates paired with longitudinal multiomics data enables mechanistic microbiome research.</title>
        <authorList>
            <person name="Poyet M."/>
            <person name="Groussin M."/>
            <person name="Gibbons S.M."/>
            <person name="Avila-Pacheco J."/>
            <person name="Jiang X."/>
            <person name="Kearney S.M."/>
            <person name="Perrotta A.R."/>
            <person name="Berdy B."/>
            <person name="Zhao S."/>
            <person name="Lieberman T.D."/>
            <person name="Swanson P.K."/>
            <person name="Smith M."/>
            <person name="Roesemann S."/>
            <person name="Alexander J.E."/>
            <person name="Rich S.A."/>
            <person name="Livny J."/>
            <person name="Vlamakis H."/>
            <person name="Clish C."/>
            <person name="Bullock K."/>
            <person name="Deik A."/>
            <person name="Scott J."/>
            <person name="Pierce K.A."/>
            <person name="Xavier R.J."/>
            <person name="Alm E.J."/>
        </authorList>
    </citation>
    <scope>NUCLEOTIDE SEQUENCE [LARGE SCALE GENOMIC DNA]</scope>
    <source>
        <strain evidence="2 4">BIOML-A2</strain>
    </source>
</reference>
<dbReference type="InterPro" id="IPR013728">
    <property type="entry name" value="BT_3987-like_N"/>
</dbReference>